<name>A0A8K0G2H7_IGNLU</name>
<gene>
    <name evidence="2" type="ORF">ILUMI_20215</name>
</gene>
<dbReference type="Pfam" id="PF20700">
    <property type="entry name" value="Mutator"/>
    <property type="match status" value="1"/>
</dbReference>
<dbReference type="EMBL" id="VTPC01089077">
    <property type="protein sequence ID" value="KAF2885957.1"/>
    <property type="molecule type" value="Genomic_DNA"/>
</dbReference>
<dbReference type="OrthoDB" id="10069847at2759"/>
<comment type="caution">
    <text evidence="2">The sequence shown here is derived from an EMBL/GenBank/DDBJ whole genome shotgun (WGS) entry which is preliminary data.</text>
</comment>
<protein>
    <recommendedName>
        <fullName evidence="1">Mutator-like transposase domain-containing protein</fullName>
    </recommendedName>
</protein>
<evidence type="ECO:0000259" key="1">
    <source>
        <dbReference type="Pfam" id="PF20700"/>
    </source>
</evidence>
<evidence type="ECO:0000313" key="2">
    <source>
        <dbReference type="EMBL" id="KAF2885957.1"/>
    </source>
</evidence>
<keyword evidence="3" id="KW-1185">Reference proteome</keyword>
<accession>A0A8K0G2H7</accession>
<dbReference type="Proteomes" id="UP000801492">
    <property type="component" value="Unassembled WGS sequence"/>
</dbReference>
<dbReference type="InterPro" id="IPR049012">
    <property type="entry name" value="Mutator_transp_dom"/>
</dbReference>
<reference evidence="2" key="1">
    <citation type="submission" date="2019-08" db="EMBL/GenBank/DDBJ databases">
        <title>The genome of the North American firefly Photinus pyralis.</title>
        <authorList>
            <consortium name="Photinus pyralis genome working group"/>
            <person name="Fallon T.R."/>
            <person name="Sander Lower S.E."/>
            <person name="Weng J.-K."/>
        </authorList>
    </citation>
    <scope>NUCLEOTIDE SEQUENCE</scope>
    <source>
        <strain evidence="2">TRF0915ILg1</strain>
        <tissue evidence="2">Whole body</tissue>
    </source>
</reference>
<sequence>MRKAAGKESAIAIEEGNVDAKGIPCITVIVDGSWGKRSYNMNSTFIVAMACITGQTTNEHMNYTRVVGDGDSTVMEKLRTKLPYCPETEIDKIECTNHLLGSFGKKIRAIQKEVSLRKFDK</sequence>
<proteinExistence type="predicted"/>
<organism evidence="2 3">
    <name type="scientific">Ignelater luminosus</name>
    <name type="common">Cucubano</name>
    <name type="synonym">Pyrophorus luminosus</name>
    <dbReference type="NCBI Taxonomy" id="2038154"/>
    <lineage>
        <taxon>Eukaryota</taxon>
        <taxon>Metazoa</taxon>
        <taxon>Ecdysozoa</taxon>
        <taxon>Arthropoda</taxon>
        <taxon>Hexapoda</taxon>
        <taxon>Insecta</taxon>
        <taxon>Pterygota</taxon>
        <taxon>Neoptera</taxon>
        <taxon>Endopterygota</taxon>
        <taxon>Coleoptera</taxon>
        <taxon>Polyphaga</taxon>
        <taxon>Elateriformia</taxon>
        <taxon>Elateroidea</taxon>
        <taxon>Elateridae</taxon>
        <taxon>Agrypninae</taxon>
        <taxon>Pyrophorini</taxon>
        <taxon>Ignelater</taxon>
    </lineage>
</organism>
<dbReference type="AlphaFoldDB" id="A0A8K0G2H7"/>
<evidence type="ECO:0000313" key="3">
    <source>
        <dbReference type="Proteomes" id="UP000801492"/>
    </source>
</evidence>
<feature type="domain" description="Mutator-like transposase" evidence="1">
    <location>
        <begin position="52"/>
        <end position="112"/>
    </location>
</feature>